<gene>
    <name evidence="2" type="ORF">ENSA5_56410</name>
</gene>
<dbReference type="RefSeq" id="WP_106394859.1">
    <property type="nucleotide sequence ID" value="NZ_PVNK01000248.1"/>
</dbReference>
<evidence type="ECO:0000256" key="1">
    <source>
        <dbReference type="SAM" id="MobiDB-lite"/>
    </source>
</evidence>
<dbReference type="PROSITE" id="PS51257">
    <property type="entry name" value="PROKAR_LIPOPROTEIN"/>
    <property type="match status" value="1"/>
</dbReference>
<sequence>MSPTRARSWGSLLALTSLACRAPDAPPKPPDGEPGVAAVPAASPDPAAPEPEPELAGSFTLVEGDAAKQLSWAPPEGLVFCRWYAEPERGEYVWIRLGQTAEQDGDAGPRLDIDVCRLRSDEHSSYAPMNAGEHGSRCAPEPGFAIWWHEGEAAFNNGTEASADNCELELDYDPSAETLVGSFACAPLGPAAHAGDEPAADGQTEGVSVVEGRFACPLQRMPAKPSASP</sequence>
<dbReference type="AlphaFoldDB" id="A0A2S9XEK0"/>
<dbReference type="Proteomes" id="UP000237968">
    <property type="component" value="Unassembled WGS sequence"/>
</dbReference>
<evidence type="ECO:0008006" key="4">
    <source>
        <dbReference type="Google" id="ProtNLM"/>
    </source>
</evidence>
<evidence type="ECO:0000313" key="3">
    <source>
        <dbReference type="Proteomes" id="UP000237968"/>
    </source>
</evidence>
<name>A0A2S9XEK0_9BACT</name>
<feature type="region of interest" description="Disordered" evidence="1">
    <location>
        <begin position="21"/>
        <end position="55"/>
    </location>
</feature>
<organism evidence="2 3">
    <name type="scientific">Enhygromyxa salina</name>
    <dbReference type="NCBI Taxonomy" id="215803"/>
    <lineage>
        <taxon>Bacteria</taxon>
        <taxon>Pseudomonadati</taxon>
        <taxon>Myxococcota</taxon>
        <taxon>Polyangia</taxon>
        <taxon>Nannocystales</taxon>
        <taxon>Nannocystaceae</taxon>
        <taxon>Enhygromyxa</taxon>
    </lineage>
</organism>
<feature type="compositionally biased region" description="Low complexity" evidence="1">
    <location>
        <begin position="33"/>
        <end position="45"/>
    </location>
</feature>
<protein>
    <recommendedName>
        <fullName evidence="4">Lipoprotein</fullName>
    </recommendedName>
</protein>
<evidence type="ECO:0000313" key="2">
    <source>
        <dbReference type="EMBL" id="PRP91292.1"/>
    </source>
</evidence>
<keyword evidence="3" id="KW-1185">Reference proteome</keyword>
<proteinExistence type="predicted"/>
<dbReference type="EMBL" id="PVNK01000248">
    <property type="protein sequence ID" value="PRP91292.1"/>
    <property type="molecule type" value="Genomic_DNA"/>
</dbReference>
<dbReference type="OrthoDB" id="5517811at2"/>
<accession>A0A2S9XEK0</accession>
<reference evidence="2 3" key="1">
    <citation type="submission" date="2018-03" db="EMBL/GenBank/DDBJ databases">
        <title>Draft Genome Sequences of the Obligatory Marine Myxobacteria Enhygromyxa salina SWB005.</title>
        <authorList>
            <person name="Poehlein A."/>
            <person name="Moghaddam J.A."/>
            <person name="Harms H."/>
            <person name="Alanjari M."/>
            <person name="Koenig G.M."/>
            <person name="Daniel R."/>
            <person name="Schaeberle T.F."/>
        </authorList>
    </citation>
    <scope>NUCLEOTIDE SEQUENCE [LARGE SCALE GENOMIC DNA]</scope>
    <source>
        <strain evidence="2 3">SWB005</strain>
    </source>
</reference>
<comment type="caution">
    <text evidence="2">The sequence shown here is derived from an EMBL/GenBank/DDBJ whole genome shotgun (WGS) entry which is preliminary data.</text>
</comment>